<dbReference type="GO" id="GO:0046872">
    <property type="term" value="F:metal ion binding"/>
    <property type="evidence" value="ECO:0007669"/>
    <property type="project" value="UniProtKB-KW"/>
</dbReference>
<dbReference type="InterPro" id="IPR037523">
    <property type="entry name" value="VOC_core"/>
</dbReference>
<name>A0AAE8SX29_9PEZI</name>
<dbReference type="GO" id="GO:0046491">
    <property type="term" value="P:L-methylmalonyl-CoA metabolic process"/>
    <property type="evidence" value="ECO:0007669"/>
    <property type="project" value="TreeGrafter"/>
</dbReference>
<dbReference type="PANTHER" id="PTHR43048">
    <property type="entry name" value="METHYLMALONYL-COA EPIMERASE"/>
    <property type="match status" value="1"/>
</dbReference>
<accession>A0AAE8SX29</accession>
<organism evidence="3 4">
    <name type="scientific">Cephalotrichum gorgonifer</name>
    <dbReference type="NCBI Taxonomy" id="2041049"/>
    <lineage>
        <taxon>Eukaryota</taxon>
        <taxon>Fungi</taxon>
        <taxon>Dikarya</taxon>
        <taxon>Ascomycota</taxon>
        <taxon>Pezizomycotina</taxon>
        <taxon>Sordariomycetes</taxon>
        <taxon>Hypocreomycetidae</taxon>
        <taxon>Microascales</taxon>
        <taxon>Microascaceae</taxon>
        <taxon>Cephalotrichum</taxon>
    </lineage>
</organism>
<protein>
    <submittedName>
        <fullName evidence="3">Related to 2,3-dihydroxybiphenyl-1,2-dioxygenase</fullName>
    </submittedName>
</protein>
<dbReference type="GO" id="GO:0005739">
    <property type="term" value="C:mitochondrion"/>
    <property type="evidence" value="ECO:0007669"/>
    <property type="project" value="TreeGrafter"/>
</dbReference>
<dbReference type="EMBL" id="ONZQ02000010">
    <property type="protein sequence ID" value="SPO04333.1"/>
    <property type="molecule type" value="Genomic_DNA"/>
</dbReference>
<evidence type="ECO:0000313" key="4">
    <source>
        <dbReference type="Proteomes" id="UP001187682"/>
    </source>
</evidence>
<dbReference type="GO" id="GO:0004493">
    <property type="term" value="F:methylmalonyl-CoA epimerase activity"/>
    <property type="evidence" value="ECO:0007669"/>
    <property type="project" value="TreeGrafter"/>
</dbReference>
<evidence type="ECO:0000259" key="2">
    <source>
        <dbReference type="PROSITE" id="PS51819"/>
    </source>
</evidence>
<feature type="domain" description="VOC" evidence="2">
    <location>
        <begin position="168"/>
        <end position="297"/>
    </location>
</feature>
<dbReference type="InterPro" id="IPR004360">
    <property type="entry name" value="Glyas_Fos-R_dOase_dom"/>
</dbReference>
<keyword evidence="1" id="KW-0479">Metal-binding</keyword>
<comment type="caution">
    <text evidence="3">The sequence shown here is derived from an EMBL/GenBank/DDBJ whole genome shotgun (WGS) entry which is preliminary data.</text>
</comment>
<feature type="domain" description="VOC" evidence="2">
    <location>
        <begin position="11"/>
        <end position="123"/>
    </location>
</feature>
<dbReference type="InterPro" id="IPR029068">
    <property type="entry name" value="Glyas_Bleomycin-R_OHBP_Dase"/>
</dbReference>
<reference evidence="3" key="1">
    <citation type="submission" date="2018-03" db="EMBL/GenBank/DDBJ databases">
        <authorList>
            <person name="Guldener U."/>
        </authorList>
    </citation>
    <scope>NUCLEOTIDE SEQUENCE</scope>
</reference>
<dbReference type="PANTHER" id="PTHR43048:SF3">
    <property type="entry name" value="METHYLMALONYL-COA EPIMERASE, MITOCHONDRIAL"/>
    <property type="match status" value="1"/>
</dbReference>
<dbReference type="Gene3D" id="3.10.180.10">
    <property type="entry name" value="2,3-Dihydroxybiphenyl 1,2-Dioxygenase, domain 1"/>
    <property type="match status" value="2"/>
</dbReference>
<dbReference type="InterPro" id="IPR051785">
    <property type="entry name" value="MMCE/EMCE_epimerase"/>
</dbReference>
<proteinExistence type="predicted"/>
<dbReference type="PROSITE" id="PS51819">
    <property type="entry name" value="VOC"/>
    <property type="match status" value="2"/>
</dbReference>
<dbReference type="Pfam" id="PF00903">
    <property type="entry name" value="Glyoxalase"/>
    <property type="match status" value="1"/>
</dbReference>
<sequence length="327" mass="36447">MTVSEKVNLRRLSYVIYEHPDLSNFLKFCDDFGFEPVGYSDNDGSHFLRGYGPDPYLYIAQQAPEGQGKRFCGAGFTARTEGDFERACNLEGAQLKDISHRPGGGKMVSVPDVNGYEIQIVYGQEERVVPEKGLSSVFDGRPNVNGAITKVRKGIFNRMGNGPAKIHKLGHFGYMTDNYTATCAWYSDHFNFKPTDIVHKPGDPSAELMSFFHLDLGAEYSDHHCLLVAAHHGNGKGTVVHHSSFEVEDIDTQMMGHQWLHEKGYRAMWGVGRHIMGSQVFDYWYDPTGFVIEHYADGDVVNGDTPTIRSGGTAAAIWGPPMPTKWD</sequence>
<keyword evidence="4" id="KW-1185">Reference proteome</keyword>
<dbReference type="AlphaFoldDB" id="A0AAE8SX29"/>
<evidence type="ECO:0000256" key="1">
    <source>
        <dbReference type="ARBA" id="ARBA00022723"/>
    </source>
</evidence>
<dbReference type="Proteomes" id="UP001187682">
    <property type="component" value="Unassembled WGS sequence"/>
</dbReference>
<evidence type="ECO:0000313" key="3">
    <source>
        <dbReference type="EMBL" id="SPO04333.1"/>
    </source>
</evidence>
<dbReference type="SUPFAM" id="SSF54593">
    <property type="entry name" value="Glyoxalase/Bleomycin resistance protein/Dihydroxybiphenyl dioxygenase"/>
    <property type="match status" value="1"/>
</dbReference>
<gene>
    <name evidence="3" type="ORF">DNG_07017</name>
</gene>